<proteinExistence type="predicted"/>
<dbReference type="Gene3D" id="3.40.630.30">
    <property type="match status" value="1"/>
</dbReference>
<name>A0A7W3Z9L4_9PSEU</name>
<feature type="domain" description="N-acetyltransferase" evidence="1">
    <location>
        <begin position="17"/>
        <end position="162"/>
    </location>
</feature>
<dbReference type="CDD" id="cd04301">
    <property type="entry name" value="NAT_SF"/>
    <property type="match status" value="1"/>
</dbReference>
<protein>
    <submittedName>
        <fullName evidence="2">GNAT family N-acetyltransferase</fullName>
    </submittedName>
</protein>
<dbReference type="PROSITE" id="PS51186">
    <property type="entry name" value="GNAT"/>
    <property type="match status" value="1"/>
</dbReference>
<sequence length="164" mass="17864">MPELLAPTVRLHRPWLAAHREWGPGLHEDGFGLSASDQVDSPAGFAAWVASLPGAHAVCRWLVEDGQVLGGIALRTGPAEYVEWAGHLGFGIRPSARGRGLASWALRQMLPEARRLELPRVLLVCAAENLASARTIERAGGVLEEVRQTGHGPVRRYWITLEVL</sequence>
<dbReference type="PANTHER" id="PTHR39173">
    <property type="entry name" value="ACETYLTRANSFERASE"/>
    <property type="match status" value="1"/>
</dbReference>
<evidence type="ECO:0000313" key="2">
    <source>
        <dbReference type="EMBL" id="MBB1152967.1"/>
    </source>
</evidence>
<reference evidence="2 3" key="1">
    <citation type="submission" date="2020-08" db="EMBL/GenBank/DDBJ databases">
        <title>Amycolatopsis sp. nov. DR6-1 isolated from Dendrobium heterocarpum.</title>
        <authorList>
            <person name="Tedsree N."/>
            <person name="Kuncharoen N."/>
            <person name="Likhitwitayawuid K."/>
            <person name="Tanasupawat S."/>
        </authorList>
    </citation>
    <scope>NUCLEOTIDE SEQUENCE [LARGE SCALE GENOMIC DNA]</scope>
    <source>
        <strain evidence="2 3">DR6-1</strain>
    </source>
</reference>
<dbReference type="InterPro" id="IPR016181">
    <property type="entry name" value="Acyl_CoA_acyltransferase"/>
</dbReference>
<keyword evidence="3" id="KW-1185">Reference proteome</keyword>
<dbReference type="Proteomes" id="UP000526734">
    <property type="component" value="Unassembled WGS sequence"/>
</dbReference>
<dbReference type="PANTHER" id="PTHR39173:SF1">
    <property type="entry name" value="ACETYLTRANSFERASE"/>
    <property type="match status" value="1"/>
</dbReference>
<evidence type="ECO:0000313" key="3">
    <source>
        <dbReference type="Proteomes" id="UP000526734"/>
    </source>
</evidence>
<comment type="caution">
    <text evidence="2">The sequence shown here is derived from an EMBL/GenBank/DDBJ whole genome shotgun (WGS) entry which is preliminary data.</text>
</comment>
<dbReference type="Pfam" id="PF13302">
    <property type="entry name" value="Acetyltransf_3"/>
    <property type="match status" value="1"/>
</dbReference>
<dbReference type="EMBL" id="JACGZW010000002">
    <property type="protein sequence ID" value="MBB1152967.1"/>
    <property type="molecule type" value="Genomic_DNA"/>
</dbReference>
<keyword evidence="2" id="KW-0808">Transferase</keyword>
<dbReference type="InterPro" id="IPR000182">
    <property type="entry name" value="GNAT_dom"/>
</dbReference>
<dbReference type="GO" id="GO:0016747">
    <property type="term" value="F:acyltransferase activity, transferring groups other than amino-acyl groups"/>
    <property type="evidence" value="ECO:0007669"/>
    <property type="project" value="InterPro"/>
</dbReference>
<dbReference type="RefSeq" id="WP_182890087.1">
    <property type="nucleotide sequence ID" value="NZ_JACGZW010000002.1"/>
</dbReference>
<organism evidence="2 3">
    <name type="scientific">Amycolatopsis dendrobii</name>
    <dbReference type="NCBI Taxonomy" id="2760662"/>
    <lineage>
        <taxon>Bacteria</taxon>
        <taxon>Bacillati</taxon>
        <taxon>Actinomycetota</taxon>
        <taxon>Actinomycetes</taxon>
        <taxon>Pseudonocardiales</taxon>
        <taxon>Pseudonocardiaceae</taxon>
        <taxon>Amycolatopsis</taxon>
    </lineage>
</organism>
<dbReference type="AlphaFoldDB" id="A0A7W3Z9L4"/>
<dbReference type="SUPFAM" id="SSF55729">
    <property type="entry name" value="Acyl-CoA N-acyltransferases (Nat)"/>
    <property type="match status" value="1"/>
</dbReference>
<gene>
    <name evidence="2" type="ORF">H4281_07485</name>
</gene>
<evidence type="ECO:0000259" key="1">
    <source>
        <dbReference type="PROSITE" id="PS51186"/>
    </source>
</evidence>
<accession>A0A7W3Z9L4</accession>